<proteinExistence type="predicted"/>
<organism evidence="4 5">
    <name type="scientific">Hymenobacter rigui</name>
    <dbReference type="NCBI Taxonomy" id="334424"/>
    <lineage>
        <taxon>Bacteria</taxon>
        <taxon>Pseudomonadati</taxon>
        <taxon>Bacteroidota</taxon>
        <taxon>Cytophagia</taxon>
        <taxon>Cytophagales</taxon>
        <taxon>Hymenobacteraceae</taxon>
        <taxon>Hymenobacter</taxon>
    </lineage>
</organism>
<name>A0A3R9N956_9BACT</name>
<dbReference type="OrthoDB" id="7362103at2"/>
<dbReference type="Proteomes" id="UP000273500">
    <property type="component" value="Unassembled WGS sequence"/>
</dbReference>
<dbReference type="RefSeq" id="WP_125418187.1">
    <property type="nucleotide sequence ID" value="NZ_RWIT01000001.1"/>
</dbReference>
<feature type="domain" description="DUF4174" evidence="3">
    <location>
        <begin position="35"/>
        <end position="140"/>
    </location>
</feature>
<evidence type="ECO:0000313" key="4">
    <source>
        <dbReference type="EMBL" id="RSK51479.1"/>
    </source>
</evidence>
<comment type="caution">
    <text evidence="4">The sequence shown here is derived from an EMBL/GenBank/DDBJ whole genome shotgun (WGS) entry which is preliminary data.</text>
</comment>
<accession>A0A3R9N956</accession>
<sequence length="145" mass="16115">MKTCRLLPLLLMGLSALAAQAQVPANASLAATVSAARWQWRILLLCAPEPDNAALLRQRRLLAPVQPQLTARDLLVREVVYDQLSAADLRYLRERLGVKTSGFVVLLLGKDGGVKRRETTPLLPAQLFSTIDAMPMRQQEMRRSN</sequence>
<evidence type="ECO:0000256" key="1">
    <source>
        <dbReference type="ARBA" id="ARBA00022729"/>
    </source>
</evidence>
<dbReference type="AlphaFoldDB" id="A0A3R9N956"/>
<dbReference type="EMBL" id="RWIT01000001">
    <property type="protein sequence ID" value="RSK51479.1"/>
    <property type="molecule type" value="Genomic_DNA"/>
</dbReference>
<keyword evidence="1 2" id="KW-0732">Signal</keyword>
<gene>
    <name evidence="4" type="ORF">EI291_03985</name>
</gene>
<feature type="signal peptide" evidence="2">
    <location>
        <begin position="1"/>
        <end position="21"/>
    </location>
</feature>
<evidence type="ECO:0000259" key="3">
    <source>
        <dbReference type="Pfam" id="PF13778"/>
    </source>
</evidence>
<evidence type="ECO:0000313" key="5">
    <source>
        <dbReference type="Proteomes" id="UP000273500"/>
    </source>
</evidence>
<dbReference type="InterPro" id="IPR025232">
    <property type="entry name" value="DUF4174"/>
</dbReference>
<reference evidence="4 5" key="1">
    <citation type="submission" date="2018-12" db="EMBL/GenBank/DDBJ databases">
        <authorList>
            <person name="Feng G."/>
            <person name="Zhu H."/>
        </authorList>
    </citation>
    <scope>NUCLEOTIDE SEQUENCE [LARGE SCALE GENOMIC DNA]</scope>
    <source>
        <strain evidence="4 5">KCTC 12533</strain>
    </source>
</reference>
<feature type="chain" id="PRO_5018580585" evidence="2">
    <location>
        <begin position="22"/>
        <end position="145"/>
    </location>
</feature>
<protein>
    <submittedName>
        <fullName evidence="4">DUF4174 domain-containing protein</fullName>
    </submittedName>
</protein>
<keyword evidence="5" id="KW-1185">Reference proteome</keyword>
<dbReference type="Pfam" id="PF13778">
    <property type="entry name" value="DUF4174"/>
    <property type="match status" value="1"/>
</dbReference>
<evidence type="ECO:0000256" key="2">
    <source>
        <dbReference type="SAM" id="SignalP"/>
    </source>
</evidence>